<evidence type="ECO:0000313" key="4">
    <source>
        <dbReference type="Proteomes" id="UP000051012"/>
    </source>
</evidence>
<reference evidence="3 4" key="1">
    <citation type="journal article" date="2015" name="Microbiome">
        <title>Genomic resolution of linkages in carbon, nitrogen, and sulfur cycling among widespread estuary sediment bacteria.</title>
        <authorList>
            <person name="Baker B.J."/>
            <person name="Lazar C.S."/>
            <person name="Teske A.P."/>
            <person name="Dick G.J."/>
        </authorList>
    </citation>
    <scope>NUCLEOTIDE SEQUENCE [LARGE SCALE GENOMIC DNA]</scope>
    <source>
        <strain evidence="3">DG_78</strain>
    </source>
</reference>
<keyword evidence="2" id="KW-1133">Transmembrane helix</keyword>
<dbReference type="SUPFAM" id="SSF69318">
    <property type="entry name" value="Integrin alpha N-terminal domain"/>
    <property type="match status" value="1"/>
</dbReference>
<sequence length="569" mass="62028">MKVFSKSTKYIAVMVLIAPVTLLGQISWIEHNIASSFNEAYSVHAGDVDNDNDIDIVGAARSGDKITCWRNNGGNPPNFTAFVTSDTVNGPMYVQIINMDNDNDMDIFGVAWFGASISWWEQVGPMSFREKDIAHLVGAWSGYATDLDGDDDVDVLGGTISGNVYWWENDGNQNFTQNTIASGFSGTHSLYAVDLDDDSDIDIVGAAYTASKIAWWENDGDENFSEHTIDSLLSNAYCVYAADIDNDGDMDVLGAGSGVNQIACYENIGGSPANFTKHTVDSNFGGARSVFAADIDNDNDVDILGCAETANDITWWENDGGTFPGFTKRTIDDNFGQVRSLYADDIDSDGDMDVVAAGGTNITWWENKATHDVGPVSIDIDTLIPEGSTINPHATITNFGVNTEIFNVTCEIEPDAYTSTSVSILAPDEDIQVTFPDAFLFASGSYTVTVYTRLADDNRLYNDTLIKVIDTYTPGIADNSTSIPGTTTFNTATICRKRADIEFTLATATDVELFVYNVAGRFLKRLLSKRFSAGLHRLSVSLDLPAGVYFYNLKTESGERIIRKFLIVE</sequence>
<protein>
    <recommendedName>
        <fullName evidence="5">Secretion system C-terminal sorting domain-containing protein</fullName>
    </recommendedName>
</protein>
<dbReference type="EMBL" id="LJNI01000125">
    <property type="protein sequence ID" value="KPJ71442.1"/>
    <property type="molecule type" value="Genomic_DNA"/>
</dbReference>
<keyword evidence="2" id="KW-0472">Membrane</keyword>
<dbReference type="Proteomes" id="UP000051012">
    <property type="component" value="Unassembled WGS sequence"/>
</dbReference>
<dbReference type="Pfam" id="PF13517">
    <property type="entry name" value="FG-GAP_3"/>
    <property type="match status" value="2"/>
</dbReference>
<dbReference type="PANTHER" id="PTHR45460:SF2">
    <property type="entry name" value="ALPHA 1,3 GLUCANASE, GH71 FAMILY (EUROFUNG)"/>
    <property type="match status" value="1"/>
</dbReference>
<keyword evidence="2" id="KW-0812">Transmembrane</keyword>
<dbReference type="PANTHER" id="PTHR45460">
    <property type="entry name" value="SIMILAR TO CYSTEINE PROTEINASE"/>
    <property type="match status" value="1"/>
</dbReference>
<dbReference type="InterPro" id="IPR026444">
    <property type="entry name" value="Secre_tail"/>
</dbReference>
<organism evidence="3 4">
    <name type="scientific">candidate division TA06 bacterium DG_78</name>
    <dbReference type="NCBI Taxonomy" id="1703772"/>
    <lineage>
        <taxon>Bacteria</taxon>
        <taxon>Bacteria division TA06</taxon>
    </lineage>
</organism>
<comment type="caution">
    <text evidence="3">The sequence shown here is derived from an EMBL/GenBank/DDBJ whole genome shotgun (WGS) entry which is preliminary data.</text>
</comment>
<accession>A0A0S7Y9M2</accession>
<evidence type="ECO:0000313" key="3">
    <source>
        <dbReference type="EMBL" id="KPJ71442.1"/>
    </source>
</evidence>
<dbReference type="AlphaFoldDB" id="A0A0S7Y9M2"/>
<proteinExistence type="predicted"/>
<evidence type="ECO:0000256" key="1">
    <source>
        <dbReference type="ARBA" id="ARBA00022729"/>
    </source>
</evidence>
<gene>
    <name evidence="3" type="ORF">AMJ52_08545</name>
</gene>
<evidence type="ECO:0000256" key="2">
    <source>
        <dbReference type="SAM" id="Phobius"/>
    </source>
</evidence>
<name>A0A0S7Y9M2_UNCT6</name>
<dbReference type="NCBIfam" id="TIGR04183">
    <property type="entry name" value="Por_Secre_tail"/>
    <property type="match status" value="1"/>
</dbReference>
<evidence type="ECO:0008006" key="5">
    <source>
        <dbReference type="Google" id="ProtNLM"/>
    </source>
</evidence>
<dbReference type="InterPro" id="IPR013517">
    <property type="entry name" value="FG-GAP"/>
</dbReference>
<keyword evidence="1" id="KW-0732">Signal</keyword>
<dbReference type="InterPro" id="IPR028994">
    <property type="entry name" value="Integrin_alpha_N"/>
</dbReference>
<feature type="transmembrane region" description="Helical" evidence="2">
    <location>
        <begin position="12"/>
        <end position="29"/>
    </location>
</feature>